<evidence type="ECO:0000313" key="4">
    <source>
        <dbReference type="Proteomes" id="UP000769766"/>
    </source>
</evidence>
<dbReference type="InterPro" id="IPR006680">
    <property type="entry name" value="Amidohydro-rel"/>
</dbReference>
<reference evidence="3" key="1">
    <citation type="submission" date="2020-07" db="EMBL/GenBank/DDBJ databases">
        <title>Huge and variable diversity of episymbiotic CPR bacteria and DPANN archaea in groundwater ecosystems.</title>
        <authorList>
            <person name="He C.Y."/>
            <person name="Keren R."/>
            <person name="Whittaker M."/>
            <person name="Farag I.F."/>
            <person name="Doudna J."/>
            <person name="Cate J.H.D."/>
            <person name="Banfield J.F."/>
        </authorList>
    </citation>
    <scope>NUCLEOTIDE SEQUENCE</scope>
    <source>
        <strain evidence="3">NC_groundwater_672_Ag_B-0.1um_62_36</strain>
    </source>
</reference>
<dbReference type="Proteomes" id="UP000769766">
    <property type="component" value="Unassembled WGS sequence"/>
</dbReference>
<evidence type="ECO:0000259" key="2">
    <source>
        <dbReference type="Pfam" id="PF04909"/>
    </source>
</evidence>
<comment type="caution">
    <text evidence="3">The sequence shown here is derived from an EMBL/GenBank/DDBJ whole genome shotgun (WGS) entry which is preliminary data.</text>
</comment>
<keyword evidence="1" id="KW-0456">Lyase</keyword>
<sequence length="148" mass="16895">MIIDAHCHIWHEDWMPPLFWDLLSRMIGRLYAKSGRELSPAQIREEVLERHYFDPQGDKLIRALDEAGVDKAVVLVLDFGLAMGEGKASIEEQNRAYGQIAQRYPDRLIPFASVDPRRTGAVELIERAVKEWGLKGLKLHPTAGFYPN</sequence>
<dbReference type="InterPro" id="IPR032465">
    <property type="entry name" value="ACMSD"/>
</dbReference>
<protein>
    <submittedName>
        <fullName evidence="3">Amidohydrolase family protein</fullName>
    </submittedName>
</protein>
<feature type="domain" description="Amidohydrolase-related" evidence="2">
    <location>
        <begin position="3"/>
        <end position="144"/>
    </location>
</feature>
<proteinExistence type="predicted"/>
<dbReference type="Pfam" id="PF04909">
    <property type="entry name" value="Amidohydro_2"/>
    <property type="match status" value="1"/>
</dbReference>
<dbReference type="Gene3D" id="3.20.20.140">
    <property type="entry name" value="Metal-dependent hydrolases"/>
    <property type="match status" value="1"/>
</dbReference>
<evidence type="ECO:0000313" key="3">
    <source>
        <dbReference type="EMBL" id="MBI2876015.1"/>
    </source>
</evidence>
<dbReference type="GO" id="GO:0016831">
    <property type="term" value="F:carboxy-lyase activity"/>
    <property type="evidence" value="ECO:0007669"/>
    <property type="project" value="InterPro"/>
</dbReference>
<dbReference type="PANTHER" id="PTHR21240">
    <property type="entry name" value="2-AMINO-3-CARBOXYLMUCONATE-6-SEMIALDEHYDE DECARBOXYLASE"/>
    <property type="match status" value="1"/>
</dbReference>
<dbReference type="InterPro" id="IPR032466">
    <property type="entry name" value="Metal_Hydrolase"/>
</dbReference>
<name>A0A932FUV2_UNCTE</name>
<dbReference type="SUPFAM" id="SSF51556">
    <property type="entry name" value="Metallo-dependent hydrolases"/>
    <property type="match status" value="1"/>
</dbReference>
<accession>A0A932FUV2</accession>
<evidence type="ECO:0000256" key="1">
    <source>
        <dbReference type="ARBA" id="ARBA00023239"/>
    </source>
</evidence>
<organism evidence="3 4">
    <name type="scientific">Tectimicrobiota bacterium</name>
    <dbReference type="NCBI Taxonomy" id="2528274"/>
    <lineage>
        <taxon>Bacteria</taxon>
        <taxon>Pseudomonadati</taxon>
        <taxon>Nitrospinota/Tectimicrobiota group</taxon>
        <taxon>Candidatus Tectimicrobiota</taxon>
    </lineage>
</organism>
<dbReference type="AlphaFoldDB" id="A0A932FUV2"/>
<dbReference type="GO" id="GO:0016787">
    <property type="term" value="F:hydrolase activity"/>
    <property type="evidence" value="ECO:0007669"/>
    <property type="project" value="InterPro"/>
</dbReference>
<dbReference type="EMBL" id="JACPRF010000124">
    <property type="protein sequence ID" value="MBI2876015.1"/>
    <property type="molecule type" value="Genomic_DNA"/>
</dbReference>
<dbReference type="PANTHER" id="PTHR21240:SF19">
    <property type="entry name" value="CATALYTIC_ HYDROLASE"/>
    <property type="match status" value="1"/>
</dbReference>
<gene>
    <name evidence="3" type="ORF">HYY20_03965</name>
</gene>
<feature type="non-terminal residue" evidence="3">
    <location>
        <position position="148"/>
    </location>
</feature>